<name>A0A8J3QI08_9ACTN</name>
<dbReference type="CDD" id="cd03801">
    <property type="entry name" value="GT4_PimA-like"/>
    <property type="match status" value="1"/>
</dbReference>
<accession>A0A8J3QI08</accession>
<evidence type="ECO:0000256" key="2">
    <source>
        <dbReference type="ARBA" id="ARBA00022679"/>
    </source>
</evidence>
<evidence type="ECO:0000256" key="1">
    <source>
        <dbReference type="ARBA" id="ARBA00022676"/>
    </source>
</evidence>
<dbReference type="SUPFAM" id="SSF53756">
    <property type="entry name" value="UDP-Glycosyltransferase/glycogen phosphorylase"/>
    <property type="match status" value="1"/>
</dbReference>
<evidence type="ECO:0000259" key="3">
    <source>
        <dbReference type="Pfam" id="PF13439"/>
    </source>
</evidence>
<evidence type="ECO:0000313" key="4">
    <source>
        <dbReference type="EMBL" id="GIH11011.1"/>
    </source>
</evidence>
<keyword evidence="1" id="KW-0328">Glycosyltransferase</keyword>
<dbReference type="InterPro" id="IPR050194">
    <property type="entry name" value="Glycosyltransferase_grp1"/>
</dbReference>
<dbReference type="Gene3D" id="3.40.50.2000">
    <property type="entry name" value="Glycogen Phosphorylase B"/>
    <property type="match status" value="2"/>
</dbReference>
<proteinExistence type="predicted"/>
<gene>
    <name evidence="4" type="ORF">Rhe02_90780</name>
</gene>
<dbReference type="EMBL" id="BONY01000115">
    <property type="protein sequence ID" value="GIH11011.1"/>
    <property type="molecule type" value="Genomic_DNA"/>
</dbReference>
<dbReference type="Pfam" id="PF13692">
    <property type="entry name" value="Glyco_trans_1_4"/>
    <property type="match status" value="1"/>
</dbReference>
<evidence type="ECO:0000313" key="5">
    <source>
        <dbReference type="Proteomes" id="UP000612899"/>
    </source>
</evidence>
<dbReference type="AlphaFoldDB" id="A0A8J3QI08"/>
<dbReference type="InterPro" id="IPR028098">
    <property type="entry name" value="Glyco_trans_4-like_N"/>
</dbReference>
<keyword evidence="2" id="KW-0808">Transferase</keyword>
<keyword evidence="5" id="KW-1185">Reference proteome</keyword>
<sequence length="414" mass="45157">MRILTCVHTMEIGGTQINAIELARTVAELGHESIVFGPRGDITHVVEEFGLEFVAAPPAGEPPAMRTSVAIWRLARRRKVDLIHAHYWTPAVEAAYGGFLTRGVPTVATIYTPEVPRWALPRSMPIIVGTAELAESERGYRPRTYLLEPPVDTVANAPVADTAAARARFGLRPDEIGIFVVCRLTPELKREGLLAAARVMGKIATRYGLRLFIVGDGPSREEIQAEADRANAAAGREVVTLTGQMTDPRDAYAAADLMLGMGGSALRAMAFGKPLVVQGERGYWRLLTPESLDFFLDKGWYWNGDGSDGAPVLEQILVDLVKRRETWGELGALAREVIVSRFSLEAAGRQLVKIYETELALRRPALGRIGAMLATTAHMASYKADRSRAVGLAVRPVRAIARRARPARSASDDN</sequence>
<dbReference type="RefSeq" id="WP_203914732.1">
    <property type="nucleotide sequence ID" value="NZ_BONY01000115.1"/>
</dbReference>
<protein>
    <recommendedName>
        <fullName evidence="3">Glycosyltransferase subfamily 4-like N-terminal domain-containing protein</fullName>
    </recommendedName>
</protein>
<reference evidence="4" key="1">
    <citation type="submission" date="2021-01" db="EMBL/GenBank/DDBJ databases">
        <title>Whole genome shotgun sequence of Rhizocola hellebori NBRC 109834.</title>
        <authorList>
            <person name="Komaki H."/>
            <person name="Tamura T."/>
        </authorList>
    </citation>
    <scope>NUCLEOTIDE SEQUENCE</scope>
    <source>
        <strain evidence="4">NBRC 109834</strain>
    </source>
</reference>
<organism evidence="4 5">
    <name type="scientific">Rhizocola hellebori</name>
    <dbReference type="NCBI Taxonomy" id="1392758"/>
    <lineage>
        <taxon>Bacteria</taxon>
        <taxon>Bacillati</taxon>
        <taxon>Actinomycetota</taxon>
        <taxon>Actinomycetes</taxon>
        <taxon>Micromonosporales</taxon>
        <taxon>Micromonosporaceae</taxon>
        <taxon>Rhizocola</taxon>
    </lineage>
</organism>
<dbReference type="Proteomes" id="UP000612899">
    <property type="component" value="Unassembled WGS sequence"/>
</dbReference>
<dbReference type="PANTHER" id="PTHR45947:SF3">
    <property type="entry name" value="SULFOQUINOVOSYL TRANSFERASE SQD2"/>
    <property type="match status" value="1"/>
</dbReference>
<dbReference type="GO" id="GO:0016757">
    <property type="term" value="F:glycosyltransferase activity"/>
    <property type="evidence" value="ECO:0007669"/>
    <property type="project" value="UniProtKB-KW"/>
</dbReference>
<dbReference type="PANTHER" id="PTHR45947">
    <property type="entry name" value="SULFOQUINOVOSYL TRANSFERASE SQD2"/>
    <property type="match status" value="1"/>
</dbReference>
<dbReference type="GO" id="GO:1901137">
    <property type="term" value="P:carbohydrate derivative biosynthetic process"/>
    <property type="evidence" value="ECO:0007669"/>
    <property type="project" value="UniProtKB-ARBA"/>
</dbReference>
<comment type="caution">
    <text evidence="4">The sequence shown here is derived from an EMBL/GenBank/DDBJ whole genome shotgun (WGS) entry which is preliminary data.</text>
</comment>
<feature type="domain" description="Glycosyltransferase subfamily 4-like N-terminal" evidence="3">
    <location>
        <begin position="12"/>
        <end position="115"/>
    </location>
</feature>
<dbReference type="Pfam" id="PF13439">
    <property type="entry name" value="Glyco_transf_4"/>
    <property type="match status" value="1"/>
</dbReference>